<dbReference type="EMBL" id="BQKI01000076">
    <property type="protein sequence ID" value="GJN23765.1"/>
    <property type="molecule type" value="Genomic_DNA"/>
</dbReference>
<keyword evidence="3" id="KW-1185">Reference proteome</keyword>
<evidence type="ECO:0000313" key="2">
    <source>
        <dbReference type="EMBL" id="GJN23765.1"/>
    </source>
</evidence>
<dbReference type="AlphaFoldDB" id="A0AAV5EM35"/>
<comment type="caution">
    <text evidence="2">The sequence shown here is derived from an EMBL/GenBank/DDBJ whole genome shotgun (WGS) entry which is preliminary data.</text>
</comment>
<evidence type="ECO:0000256" key="1">
    <source>
        <dbReference type="SAM" id="MobiDB-lite"/>
    </source>
</evidence>
<organism evidence="2 3">
    <name type="scientific">Eleusine coracana subsp. coracana</name>
    <dbReference type="NCBI Taxonomy" id="191504"/>
    <lineage>
        <taxon>Eukaryota</taxon>
        <taxon>Viridiplantae</taxon>
        <taxon>Streptophyta</taxon>
        <taxon>Embryophyta</taxon>
        <taxon>Tracheophyta</taxon>
        <taxon>Spermatophyta</taxon>
        <taxon>Magnoliopsida</taxon>
        <taxon>Liliopsida</taxon>
        <taxon>Poales</taxon>
        <taxon>Poaceae</taxon>
        <taxon>PACMAD clade</taxon>
        <taxon>Chloridoideae</taxon>
        <taxon>Cynodonteae</taxon>
        <taxon>Eleusininae</taxon>
        <taxon>Eleusine</taxon>
    </lineage>
</organism>
<reference evidence="2" key="1">
    <citation type="journal article" date="2018" name="DNA Res.">
        <title>Multiple hybrid de novo genome assembly of finger millet, an orphan allotetraploid crop.</title>
        <authorList>
            <person name="Hatakeyama M."/>
            <person name="Aluri S."/>
            <person name="Balachadran M.T."/>
            <person name="Sivarajan S.R."/>
            <person name="Patrignani A."/>
            <person name="Gruter S."/>
            <person name="Poveda L."/>
            <person name="Shimizu-Inatsugi R."/>
            <person name="Baeten J."/>
            <person name="Francoijs K.J."/>
            <person name="Nataraja K.N."/>
            <person name="Reddy Y.A.N."/>
            <person name="Phadnis S."/>
            <person name="Ravikumar R.L."/>
            <person name="Schlapbach R."/>
            <person name="Sreeman S.M."/>
            <person name="Shimizu K.K."/>
        </authorList>
    </citation>
    <scope>NUCLEOTIDE SEQUENCE</scope>
</reference>
<reference evidence="2" key="2">
    <citation type="submission" date="2021-12" db="EMBL/GenBank/DDBJ databases">
        <title>Resequencing data analysis of finger millet.</title>
        <authorList>
            <person name="Hatakeyama M."/>
            <person name="Aluri S."/>
            <person name="Balachadran M.T."/>
            <person name="Sivarajan S.R."/>
            <person name="Poveda L."/>
            <person name="Shimizu-Inatsugi R."/>
            <person name="Schlapbach R."/>
            <person name="Sreeman S.M."/>
            <person name="Shimizu K.K."/>
        </authorList>
    </citation>
    <scope>NUCLEOTIDE SEQUENCE</scope>
</reference>
<feature type="compositionally biased region" description="Basic residues" evidence="1">
    <location>
        <begin position="1"/>
        <end position="14"/>
    </location>
</feature>
<gene>
    <name evidence="2" type="primary">gb11444</name>
    <name evidence="2" type="ORF">PR202_gb11444</name>
</gene>
<feature type="compositionally biased region" description="Basic and acidic residues" evidence="1">
    <location>
        <begin position="42"/>
        <end position="51"/>
    </location>
</feature>
<sequence>MKRAVGRQHVSHKLRRDDDHLKSPAPIPIQRCSSSFASSGTRELREEHEQHSVASRSREKSRRSHHVLPGEVRDVRQVHVGRLRPPRGVRPPADPRRPALCLPQLAWRGPGRRRRRRGGDRLVHLLVLYHVMGARIPCGGGSRRAQASLVAC</sequence>
<evidence type="ECO:0000313" key="3">
    <source>
        <dbReference type="Proteomes" id="UP001054889"/>
    </source>
</evidence>
<feature type="compositionally biased region" description="Polar residues" evidence="1">
    <location>
        <begin position="31"/>
        <end position="41"/>
    </location>
</feature>
<dbReference type="Proteomes" id="UP001054889">
    <property type="component" value="Unassembled WGS sequence"/>
</dbReference>
<accession>A0AAV5EM35</accession>
<feature type="region of interest" description="Disordered" evidence="1">
    <location>
        <begin position="1"/>
        <end position="74"/>
    </location>
</feature>
<proteinExistence type="predicted"/>
<protein>
    <submittedName>
        <fullName evidence="2">Uncharacterized protein</fullName>
    </submittedName>
</protein>
<name>A0AAV5EM35_ELECO</name>